<name>A0ABU2N9H1_9PSEU</name>
<feature type="region of interest" description="Disordered" evidence="1">
    <location>
        <begin position="1"/>
        <end position="40"/>
    </location>
</feature>
<organism evidence="3 4">
    <name type="scientific">Pseudonocardia charpentierae</name>
    <dbReference type="NCBI Taxonomy" id="3075545"/>
    <lineage>
        <taxon>Bacteria</taxon>
        <taxon>Bacillati</taxon>
        <taxon>Actinomycetota</taxon>
        <taxon>Actinomycetes</taxon>
        <taxon>Pseudonocardiales</taxon>
        <taxon>Pseudonocardiaceae</taxon>
        <taxon>Pseudonocardia</taxon>
    </lineage>
</organism>
<dbReference type="RefSeq" id="WP_311556623.1">
    <property type="nucleotide sequence ID" value="NZ_JAVREJ010000008.1"/>
</dbReference>
<dbReference type="PANTHER" id="PTHR34351:SF1">
    <property type="entry name" value="SLR1927 PROTEIN"/>
    <property type="match status" value="1"/>
</dbReference>
<evidence type="ECO:0000313" key="4">
    <source>
        <dbReference type="Proteomes" id="UP001183202"/>
    </source>
</evidence>
<feature type="region of interest" description="Disordered" evidence="1">
    <location>
        <begin position="219"/>
        <end position="245"/>
    </location>
</feature>
<feature type="compositionally biased region" description="Gly residues" evidence="1">
    <location>
        <begin position="229"/>
        <end position="238"/>
    </location>
</feature>
<comment type="caution">
    <text evidence="3">The sequence shown here is derived from an EMBL/GenBank/DDBJ whole genome shotgun (WGS) entry which is preliminary data.</text>
</comment>
<proteinExistence type="predicted"/>
<gene>
    <name evidence="3" type="ORF">RM445_13785</name>
</gene>
<accession>A0ABU2N9H1</accession>
<keyword evidence="4" id="KW-1185">Reference proteome</keyword>
<sequence length="461" mass="46908">MAPDPTDLPAARPTGSRTSGAGPAAASRDDRDAAEGGSALGAVARPADRTVLSTRGRCLLAAGIATAACAIPLEERDLLRIGAFAAVLPLLALLLALATRRTVRVQRALSPHRLPVGAPATVTLQVTGGAAVGPLELVDTAPDAVGATSPPRFLVPSRARGVDAAVHYTLRPVRRGVHRIGPLVAYGTDPLGLAEFARTVPGTERLLVLPTTVPLHGVPHALGSSDGAHGAGSSGSGQGRSDVLVRPYRSGDELRRVHWRSTARHDELMVRLEERPWRGGVTVLLDRRAAAHRGHGPGASLEWAVTFAASACVHLIERGEPVELVTEDGGSPASPGSVGGADGVLDGLATLRPSAHTDLGGPALPGSGDLLAVLGSTATDELPALLARSAGQGHAVLLDVASWGAGTPPVFTPAGRAVPVEATAAVLRGAGWAVTVARRGDRPEGVWDELVSSPAPQAGVS</sequence>
<evidence type="ECO:0000313" key="3">
    <source>
        <dbReference type="EMBL" id="MDT0350598.1"/>
    </source>
</evidence>
<dbReference type="EMBL" id="JAVREJ010000008">
    <property type="protein sequence ID" value="MDT0350598.1"/>
    <property type="molecule type" value="Genomic_DNA"/>
</dbReference>
<reference evidence="4" key="1">
    <citation type="submission" date="2023-07" db="EMBL/GenBank/DDBJ databases">
        <title>30 novel species of actinomycetes from the DSMZ collection.</title>
        <authorList>
            <person name="Nouioui I."/>
        </authorList>
    </citation>
    <scope>NUCLEOTIDE SEQUENCE [LARGE SCALE GENOMIC DNA]</scope>
    <source>
        <strain evidence="4">DSM 45834</strain>
    </source>
</reference>
<dbReference type="PANTHER" id="PTHR34351">
    <property type="entry name" value="SLR1927 PROTEIN-RELATED"/>
    <property type="match status" value="1"/>
</dbReference>
<protein>
    <submittedName>
        <fullName evidence="3">DUF58 domain-containing protein</fullName>
    </submittedName>
</protein>
<evidence type="ECO:0000256" key="1">
    <source>
        <dbReference type="SAM" id="MobiDB-lite"/>
    </source>
</evidence>
<dbReference type="Proteomes" id="UP001183202">
    <property type="component" value="Unassembled WGS sequence"/>
</dbReference>
<evidence type="ECO:0000259" key="2">
    <source>
        <dbReference type="Pfam" id="PF01882"/>
    </source>
</evidence>
<feature type="domain" description="DUF58" evidence="2">
    <location>
        <begin position="245"/>
        <end position="329"/>
    </location>
</feature>
<dbReference type="Pfam" id="PF01882">
    <property type="entry name" value="DUF58"/>
    <property type="match status" value="1"/>
</dbReference>
<dbReference type="InterPro" id="IPR002881">
    <property type="entry name" value="DUF58"/>
</dbReference>